<dbReference type="PRINTS" id="PR00348">
    <property type="entry name" value="UBIQUITIN"/>
</dbReference>
<dbReference type="AlphaFoldDB" id="A0A0D2BEU4"/>
<dbReference type="PROSITE" id="PS50053">
    <property type="entry name" value="UBIQUITIN_2"/>
    <property type="match status" value="1"/>
</dbReference>
<dbReference type="EMBL" id="KN847502">
    <property type="protein sequence ID" value="KIW09894.1"/>
    <property type="molecule type" value="Genomic_DNA"/>
</dbReference>
<evidence type="ECO:0000259" key="2">
    <source>
        <dbReference type="PROSITE" id="PS50053"/>
    </source>
</evidence>
<dbReference type="InterPro" id="IPR029071">
    <property type="entry name" value="Ubiquitin-like_domsf"/>
</dbReference>
<dbReference type="OrthoDB" id="428577at2759"/>
<dbReference type="GeneID" id="27339078"/>
<dbReference type="InterPro" id="IPR019956">
    <property type="entry name" value="Ubiquitin_dom"/>
</dbReference>
<dbReference type="STRING" id="91928.A0A0D2BEU4"/>
<dbReference type="RefSeq" id="XP_016230110.1">
    <property type="nucleotide sequence ID" value="XM_016386302.1"/>
</dbReference>
<feature type="compositionally biased region" description="Polar residues" evidence="1">
    <location>
        <begin position="1075"/>
        <end position="1085"/>
    </location>
</feature>
<protein>
    <recommendedName>
        <fullName evidence="2">Ubiquitin-like domain-containing protein</fullName>
    </recommendedName>
</protein>
<gene>
    <name evidence="3" type="ORF">PV08_11995</name>
</gene>
<evidence type="ECO:0000313" key="4">
    <source>
        <dbReference type="Proteomes" id="UP000053328"/>
    </source>
</evidence>
<dbReference type="Pfam" id="PF00240">
    <property type="entry name" value="ubiquitin"/>
    <property type="match status" value="1"/>
</dbReference>
<sequence>MLIFVKGTDLHFFLGVHCADIWPVEGAVHELEVESSDLVDNIKTRLEGLLSIPATRQVLIYGGKVLNDANTLSDYNILKQSTLDLVVRAPHPASYSSIPVESVFPDRAAAKASIQAWKAKAEQGGFDDDICLVDPQAHYTELSFLEQDVVQKSEYFRRQGSYSTAFDNDTSALTRRQDELHLVPAWMWAFIQEQLSENSGKHWRSSQQELDSLWTSYLILCRVLANFDALSEANFCTSYYSILLEQSDRNVAEIVKIPRDTLDDIKTGIEAAASQICATDINPDRIYMHLLACVEGPCSKLLKILHLPTSDLSESSTAILALCRALSLLADLGLVSYVGSHTTRFDKENLSKEIQVTDVGNGDSDSLHFDCRTRSLACLSGFLDGEQVWVFRCSIGKLKALPLKDDPHPGLYILTHIEEFADVWGPVWSMSAEKGPPGSIRQHNVSKGVICRVDEAATQEGKPVRCHWYGWGKFQMRRAHRLLSLSKPLYLEKDDLLLIGTRSRDNPDCKYTLDQFEADYGHELAVLGGECSVWESELDSRSGSLSFSKIFGVSVSGTQKRRPQTSLKQLILARWKTSLQTANPGVLNQYYGVEVSHCTGNARRVRIKDLLLMSTIQSLLELHFPQWSSLPWGSMFSAALQSDDPEAVFEVWVRFQENRADMAALVCYVLEILDKTGKREDGLAAAFLNNRQEYSITFDDHLNDWSSLLRDTHLMATYAVINDVCIECHTPDHSTATCNGEAACTVLGTRLGFESAVTPELVRVQPHGQLCKILERLDPETLRMSPISGVAMAGVILSIPRVASGVEIRDVTVKAGRLYKIFLRASNTSYGGMRIRRRRVRAGQAGYAHQDAGNRILGASSAPSHLEPPRSVSAFRPADRIELPLSPTARLQVSGATAPTYVHSALIQDGFSSRGISHFDPASGTTLTPDLILPRLLFPTDDDVRTRHGQQSPPLRYGTGTARDHSPFRAPGRMLSDEPSSTGTALRTLQPDFHGSSAVNAYSDISHSPSLMEDIGNYEVDNLEERSRGAGILYDIHNYEIGEDFEAEAGTSNVQQTALRENISSGTNRDRLAGTGTNASSLTPQAVHSGIPNGADGAWVNSARSARKAAVGFKGIIGRIFRKK</sequence>
<dbReference type="InterPro" id="IPR050158">
    <property type="entry name" value="Ubiquitin_ubiquitin-like"/>
</dbReference>
<accession>A0A0D2BEU4</accession>
<feature type="region of interest" description="Disordered" evidence="1">
    <location>
        <begin position="1064"/>
        <end position="1085"/>
    </location>
</feature>
<evidence type="ECO:0000313" key="3">
    <source>
        <dbReference type="EMBL" id="KIW09894.1"/>
    </source>
</evidence>
<dbReference type="InterPro" id="IPR000626">
    <property type="entry name" value="Ubiquitin-like_dom"/>
</dbReference>
<dbReference type="SUPFAM" id="SSF54236">
    <property type="entry name" value="Ubiquitin-like"/>
    <property type="match status" value="1"/>
</dbReference>
<feature type="region of interest" description="Disordered" evidence="1">
    <location>
        <begin position="942"/>
        <end position="983"/>
    </location>
</feature>
<organism evidence="3 4">
    <name type="scientific">Exophiala spinifera</name>
    <dbReference type="NCBI Taxonomy" id="91928"/>
    <lineage>
        <taxon>Eukaryota</taxon>
        <taxon>Fungi</taxon>
        <taxon>Dikarya</taxon>
        <taxon>Ascomycota</taxon>
        <taxon>Pezizomycotina</taxon>
        <taxon>Eurotiomycetes</taxon>
        <taxon>Chaetothyriomycetidae</taxon>
        <taxon>Chaetothyriales</taxon>
        <taxon>Herpotrichiellaceae</taxon>
        <taxon>Exophiala</taxon>
    </lineage>
</organism>
<dbReference type="HOGENOM" id="CLU_009171_0_0_1"/>
<dbReference type="SMART" id="SM00213">
    <property type="entry name" value="UBQ"/>
    <property type="match status" value="1"/>
</dbReference>
<name>A0A0D2BEU4_9EURO</name>
<keyword evidence="4" id="KW-1185">Reference proteome</keyword>
<feature type="domain" description="Ubiquitin-like" evidence="2">
    <location>
        <begin position="1"/>
        <end position="92"/>
    </location>
</feature>
<dbReference type="VEuPathDB" id="FungiDB:PV08_11995"/>
<evidence type="ECO:0000256" key="1">
    <source>
        <dbReference type="SAM" id="MobiDB-lite"/>
    </source>
</evidence>
<dbReference type="Proteomes" id="UP000053328">
    <property type="component" value="Unassembled WGS sequence"/>
</dbReference>
<dbReference type="PANTHER" id="PTHR10666">
    <property type="entry name" value="UBIQUITIN"/>
    <property type="match status" value="1"/>
</dbReference>
<dbReference type="Gene3D" id="3.10.20.90">
    <property type="entry name" value="Phosphatidylinositol 3-kinase Catalytic Subunit, Chain A, domain 1"/>
    <property type="match status" value="1"/>
</dbReference>
<reference evidence="3 4" key="1">
    <citation type="submission" date="2015-01" db="EMBL/GenBank/DDBJ databases">
        <title>The Genome Sequence of Exophiala spinifera CBS89968.</title>
        <authorList>
            <consortium name="The Broad Institute Genomics Platform"/>
            <person name="Cuomo C."/>
            <person name="de Hoog S."/>
            <person name="Gorbushina A."/>
            <person name="Stielow B."/>
            <person name="Teixiera M."/>
            <person name="Abouelleil A."/>
            <person name="Chapman S.B."/>
            <person name="Priest M."/>
            <person name="Young S.K."/>
            <person name="Wortman J."/>
            <person name="Nusbaum C."/>
            <person name="Birren B."/>
        </authorList>
    </citation>
    <scope>NUCLEOTIDE SEQUENCE [LARGE SCALE GENOMIC DNA]</scope>
    <source>
        <strain evidence="3 4">CBS 89968</strain>
    </source>
</reference>
<proteinExistence type="predicted"/>